<dbReference type="InterPro" id="IPR050955">
    <property type="entry name" value="Plant_Biomass_Hydrol_Est"/>
</dbReference>
<dbReference type="PANTHER" id="PTHR43037:SF1">
    <property type="entry name" value="BLL1128 PROTEIN"/>
    <property type="match status" value="1"/>
</dbReference>
<sequence length="319" mass="33839">MFDPLSPSLASVLRTAQRGWTEPFSRLLGRQGRGEGSWAAHRYRGAGGARDYRLYRPSSLPRRPALLVMLHGCAQNAEDFARGTRVNPLADRAGVLVLYPEQSRLENPQGCWNWFRGEGASGEAALLASLIRDVAAKEGADPRRIFLAGLSAGGAMAARLAASYPELAAGLFVHSGVPSGAAVGVRAAIAAMRSGPKDALPGTPRTPTLIFHGDQDTTVSPRNAEALARQAAGGPRLVLSREARGEANGRRYVRRTTHLAHGTPLCESWTVEGLGHAWSGGDPSGSYTDPAGPDASEVMMRFFLRLPARGAKVPASSEV</sequence>
<dbReference type="NCBIfam" id="TIGR01840">
    <property type="entry name" value="esterase_phb"/>
    <property type="match status" value="1"/>
</dbReference>
<keyword evidence="1" id="KW-0732">Signal</keyword>
<dbReference type="PANTHER" id="PTHR43037">
    <property type="entry name" value="UNNAMED PRODUCT-RELATED"/>
    <property type="match status" value="1"/>
</dbReference>
<organism evidence="3 4">
    <name type="scientific">Parvularcula dongshanensis</name>
    <dbReference type="NCBI Taxonomy" id="1173995"/>
    <lineage>
        <taxon>Bacteria</taxon>
        <taxon>Pseudomonadati</taxon>
        <taxon>Pseudomonadota</taxon>
        <taxon>Alphaproteobacteria</taxon>
        <taxon>Parvularculales</taxon>
        <taxon>Parvularculaceae</taxon>
        <taxon>Parvularcula</taxon>
    </lineage>
</organism>
<dbReference type="Pfam" id="PF10503">
    <property type="entry name" value="Esterase_PHB"/>
    <property type="match status" value="1"/>
</dbReference>
<dbReference type="InterPro" id="IPR029058">
    <property type="entry name" value="AB_hydrolase_fold"/>
</dbReference>
<dbReference type="SUPFAM" id="SSF53474">
    <property type="entry name" value="alpha/beta-Hydrolases"/>
    <property type="match status" value="2"/>
</dbReference>
<reference evidence="3 4" key="1">
    <citation type="submission" date="2020-08" db="EMBL/GenBank/DDBJ databases">
        <title>Genomic Encyclopedia of Type Strains, Phase IV (KMG-IV): sequencing the most valuable type-strain genomes for metagenomic binning, comparative biology and taxonomic classification.</title>
        <authorList>
            <person name="Goeker M."/>
        </authorList>
    </citation>
    <scope>NUCLEOTIDE SEQUENCE [LARGE SCALE GENOMIC DNA]</scope>
    <source>
        <strain evidence="3 4">DSM 102850</strain>
    </source>
</reference>
<dbReference type="Gene3D" id="3.40.50.1820">
    <property type="entry name" value="alpha/beta hydrolase"/>
    <property type="match status" value="1"/>
</dbReference>
<evidence type="ECO:0000313" key="3">
    <source>
        <dbReference type="EMBL" id="MBB4658355.1"/>
    </source>
</evidence>
<dbReference type="Proteomes" id="UP000563524">
    <property type="component" value="Unassembled WGS sequence"/>
</dbReference>
<evidence type="ECO:0000313" key="4">
    <source>
        <dbReference type="Proteomes" id="UP000563524"/>
    </source>
</evidence>
<dbReference type="GO" id="GO:0016787">
    <property type="term" value="F:hydrolase activity"/>
    <property type="evidence" value="ECO:0007669"/>
    <property type="project" value="UniProtKB-KW"/>
</dbReference>
<dbReference type="AlphaFoldDB" id="A0A840I1Y9"/>
<comment type="caution">
    <text evidence="3">The sequence shown here is derived from an EMBL/GenBank/DDBJ whole genome shotgun (WGS) entry which is preliminary data.</text>
</comment>
<dbReference type="EMBL" id="JACHOB010000001">
    <property type="protein sequence ID" value="MBB4658355.1"/>
    <property type="molecule type" value="Genomic_DNA"/>
</dbReference>
<accession>A0A840I1Y9</accession>
<keyword evidence="2" id="KW-0378">Hydrolase</keyword>
<protein>
    <submittedName>
        <fullName evidence="3">Poly(Hydroxyalkanoate) depolymerase family esterase</fullName>
    </submittedName>
</protein>
<evidence type="ECO:0000256" key="2">
    <source>
        <dbReference type="ARBA" id="ARBA00022801"/>
    </source>
</evidence>
<evidence type="ECO:0000256" key="1">
    <source>
        <dbReference type="ARBA" id="ARBA00022729"/>
    </source>
</evidence>
<name>A0A840I1Y9_9PROT</name>
<dbReference type="RefSeq" id="WP_183816121.1">
    <property type="nucleotide sequence ID" value="NZ_JACHOB010000001.1"/>
</dbReference>
<proteinExistence type="predicted"/>
<gene>
    <name evidence="3" type="ORF">GGQ59_000855</name>
</gene>
<keyword evidence="4" id="KW-1185">Reference proteome</keyword>
<dbReference type="GO" id="GO:0005576">
    <property type="term" value="C:extracellular region"/>
    <property type="evidence" value="ECO:0007669"/>
    <property type="project" value="InterPro"/>
</dbReference>
<dbReference type="InterPro" id="IPR010126">
    <property type="entry name" value="Esterase_phb"/>
</dbReference>